<dbReference type="InterPro" id="IPR018076">
    <property type="entry name" value="T2SS_GspF_dom"/>
</dbReference>
<evidence type="ECO:0000256" key="4">
    <source>
        <dbReference type="ARBA" id="ARBA00022989"/>
    </source>
</evidence>
<evidence type="ECO:0000256" key="5">
    <source>
        <dbReference type="ARBA" id="ARBA00023136"/>
    </source>
</evidence>
<dbReference type="Pfam" id="PF00482">
    <property type="entry name" value="T2SSF"/>
    <property type="match status" value="1"/>
</dbReference>
<dbReference type="OrthoDB" id="9793966at2"/>
<evidence type="ECO:0000256" key="3">
    <source>
        <dbReference type="ARBA" id="ARBA00022692"/>
    </source>
</evidence>
<keyword evidence="9" id="KW-1185">Reference proteome</keyword>
<organism evidence="8 9">
    <name type="scientific">Alkaliphilus pronyensis</name>
    <dbReference type="NCBI Taxonomy" id="1482732"/>
    <lineage>
        <taxon>Bacteria</taxon>
        <taxon>Bacillati</taxon>
        <taxon>Bacillota</taxon>
        <taxon>Clostridia</taxon>
        <taxon>Peptostreptococcales</taxon>
        <taxon>Natronincolaceae</taxon>
        <taxon>Alkaliphilus</taxon>
    </lineage>
</organism>
<protein>
    <submittedName>
        <fullName evidence="8">Type II secretion system F family protein</fullName>
    </submittedName>
</protein>
<gene>
    <name evidence="8" type="ORF">F8154_02745</name>
</gene>
<dbReference type="Proteomes" id="UP000432715">
    <property type="component" value="Unassembled WGS sequence"/>
</dbReference>
<evidence type="ECO:0000313" key="8">
    <source>
        <dbReference type="EMBL" id="KAB3537230.1"/>
    </source>
</evidence>
<evidence type="ECO:0000259" key="7">
    <source>
        <dbReference type="Pfam" id="PF00482"/>
    </source>
</evidence>
<feature type="transmembrane region" description="Helical" evidence="6">
    <location>
        <begin position="84"/>
        <end position="104"/>
    </location>
</feature>
<name>A0A6I0F409_9FIRM</name>
<evidence type="ECO:0000256" key="6">
    <source>
        <dbReference type="SAM" id="Phobius"/>
    </source>
</evidence>
<feature type="transmembrane region" description="Helical" evidence="6">
    <location>
        <begin position="110"/>
        <end position="130"/>
    </location>
</feature>
<comment type="caution">
    <text evidence="8">The sequence shown here is derived from an EMBL/GenBank/DDBJ whole genome shotgun (WGS) entry which is preliminary data.</text>
</comment>
<dbReference type="PANTHER" id="PTHR35007">
    <property type="entry name" value="INTEGRAL MEMBRANE PROTEIN-RELATED"/>
    <property type="match status" value="1"/>
</dbReference>
<keyword evidence="2" id="KW-1003">Cell membrane</keyword>
<feature type="transmembrane region" description="Helical" evidence="6">
    <location>
        <begin position="261"/>
        <end position="284"/>
    </location>
</feature>
<dbReference type="RefSeq" id="WP_151860062.1">
    <property type="nucleotide sequence ID" value="NZ_WBZC01000010.1"/>
</dbReference>
<dbReference type="InterPro" id="IPR042094">
    <property type="entry name" value="T2SS_GspF_sf"/>
</dbReference>
<dbReference type="Gene3D" id="1.20.81.30">
    <property type="entry name" value="Type II secretion system (T2SS), domain F"/>
    <property type="match status" value="1"/>
</dbReference>
<comment type="subcellular location">
    <subcellularLocation>
        <location evidence="1">Cell membrane</location>
        <topology evidence="1">Multi-pass membrane protein</topology>
    </subcellularLocation>
</comment>
<reference evidence="8 9" key="1">
    <citation type="submission" date="2019-10" db="EMBL/GenBank/DDBJ databases">
        <title>Alkaliphilus serpentinus sp. nov. and Alkaliphilus pronyensis sp. nov., two novel anaerobic alkaliphilic species isolated from the serpentinized-hosted hydrothermal field of the Prony Bay (New Caledonia).</title>
        <authorList>
            <person name="Postec A."/>
        </authorList>
    </citation>
    <scope>NUCLEOTIDE SEQUENCE [LARGE SCALE GENOMIC DNA]</scope>
    <source>
        <strain evidence="8 9">LacV</strain>
    </source>
</reference>
<evidence type="ECO:0000256" key="1">
    <source>
        <dbReference type="ARBA" id="ARBA00004651"/>
    </source>
</evidence>
<proteinExistence type="predicted"/>
<feature type="domain" description="Type II secretion system protein GspF" evidence="7">
    <location>
        <begin position="151"/>
        <end position="279"/>
    </location>
</feature>
<keyword evidence="3 6" id="KW-0812">Transmembrane</keyword>
<accession>A0A6I0F409</accession>
<sequence length="287" mass="32781">MKLVFFIGFIVFVALYTISRNKAYEVMQLVDSKEYPLKKILPIGLVLLDLLNYRYNSSYDKRLHSYYSELYGIKNSRLYLKIHWANLVVVLMLEVLIISLYLGVLNGSTITPMFIVVYIMVVALTIYGITNEVKNKVRRRQLLLKLDFTEFINRIALLIDAGLTISAALEKINLQSNRPLYKEIDEMIKEIQGGKTETEALENFAHRCKVPEIFKFVSIILQTIKKGNSQTASMLRLLSNECWSMRKNTAKILGEEASTKLLFPMMIILSAILIIVITPAVLALSGM</sequence>
<evidence type="ECO:0000313" key="9">
    <source>
        <dbReference type="Proteomes" id="UP000432715"/>
    </source>
</evidence>
<dbReference type="EMBL" id="WBZC01000010">
    <property type="protein sequence ID" value="KAB3537230.1"/>
    <property type="molecule type" value="Genomic_DNA"/>
</dbReference>
<keyword evidence="5 6" id="KW-0472">Membrane</keyword>
<dbReference type="AlphaFoldDB" id="A0A6I0F409"/>
<dbReference type="PANTHER" id="PTHR35007:SF2">
    <property type="entry name" value="PILUS ASSEMBLE PROTEIN"/>
    <property type="match status" value="1"/>
</dbReference>
<evidence type="ECO:0000256" key="2">
    <source>
        <dbReference type="ARBA" id="ARBA00022475"/>
    </source>
</evidence>
<keyword evidence="4 6" id="KW-1133">Transmembrane helix</keyword>
<dbReference type="GO" id="GO:0005886">
    <property type="term" value="C:plasma membrane"/>
    <property type="evidence" value="ECO:0007669"/>
    <property type="project" value="UniProtKB-SubCell"/>
</dbReference>